<evidence type="ECO:0000256" key="11">
    <source>
        <dbReference type="PIRSR" id="PIRSR001399-3"/>
    </source>
</evidence>
<reference evidence="12 13" key="1">
    <citation type="submission" date="2018-08" db="EMBL/GenBank/DDBJ databases">
        <title>Genomic Encyclopedia of Archaeal and Bacterial Type Strains, Phase II (KMG-II): from individual species to whole genera.</title>
        <authorList>
            <person name="Goeker M."/>
        </authorList>
    </citation>
    <scope>NUCLEOTIDE SEQUENCE [LARGE SCALE GENOMIC DNA]</scope>
    <source>
        <strain evidence="12 13">DSM 100880</strain>
    </source>
</reference>
<evidence type="ECO:0000256" key="9">
    <source>
        <dbReference type="PIRSR" id="PIRSR001399-1"/>
    </source>
</evidence>
<dbReference type="PROSITE" id="PS01029">
    <property type="entry name" value="DEHYDROQUINASE_II"/>
    <property type="match status" value="1"/>
</dbReference>
<organism evidence="12 13">
    <name type="scientific">Flavobacterium aquicola</name>
    <dbReference type="NCBI Taxonomy" id="1682742"/>
    <lineage>
        <taxon>Bacteria</taxon>
        <taxon>Pseudomonadati</taxon>
        <taxon>Bacteroidota</taxon>
        <taxon>Flavobacteriia</taxon>
        <taxon>Flavobacteriales</taxon>
        <taxon>Flavobacteriaceae</taxon>
        <taxon>Flavobacterium</taxon>
    </lineage>
</organism>
<dbReference type="Proteomes" id="UP000257136">
    <property type="component" value="Unassembled WGS sequence"/>
</dbReference>
<dbReference type="HAMAP" id="MF_00169">
    <property type="entry name" value="AroQ"/>
    <property type="match status" value="1"/>
</dbReference>
<evidence type="ECO:0000256" key="5">
    <source>
        <dbReference type="ARBA" id="ARBA00011193"/>
    </source>
</evidence>
<evidence type="ECO:0000313" key="12">
    <source>
        <dbReference type="EMBL" id="REG94065.1"/>
    </source>
</evidence>
<dbReference type="NCBIfam" id="NF003806">
    <property type="entry name" value="PRK05395.1-3"/>
    <property type="match status" value="1"/>
</dbReference>
<dbReference type="GO" id="GO:0009073">
    <property type="term" value="P:aromatic amino acid family biosynthetic process"/>
    <property type="evidence" value="ECO:0007669"/>
    <property type="project" value="UniProtKB-KW"/>
</dbReference>
<evidence type="ECO:0000256" key="10">
    <source>
        <dbReference type="PIRSR" id="PIRSR001399-2"/>
    </source>
</evidence>
<feature type="binding site" evidence="8 10">
    <location>
        <position position="90"/>
    </location>
    <ligand>
        <name>substrate</name>
    </ligand>
</feature>
<comment type="caution">
    <text evidence="12">The sequence shown here is derived from an EMBL/GenBank/DDBJ whole genome shotgun (WGS) entry which is preliminary data.</text>
</comment>
<feature type="active site" description="Proton acceptor" evidence="8 9">
    <location>
        <position position="41"/>
    </location>
</feature>
<evidence type="ECO:0000256" key="8">
    <source>
        <dbReference type="HAMAP-Rule" id="MF_00169"/>
    </source>
</evidence>
<evidence type="ECO:0000256" key="1">
    <source>
        <dbReference type="ARBA" id="ARBA00001864"/>
    </source>
</evidence>
<feature type="binding site" evidence="8 10">
    <location>
        <begin position="117"/>
        <end position="118"/>
    </location>
    <ligand>
        <name>substrate</name>
    </ligand>
</feature>
<dbReference type="GO" id="GO:0003855">
    <property type="term" value="F:3-dehydroquinate dehydratase activity"/>
    <property type="evidence" value="ECO:0007669"/>
    <property type="project" value="UniProtKB-UniRule"/>
</dbReference>
<dbReference type="EMBL" id="QUNI01000013">
    <property type="protein sequence ID" value="REG94065.1"/>
    <property type="molecule type" value="Genomic_DNA"/>
</dbReference>
<comment type="pathway">
    <text evidence="3 8">Metabolic intermediate biosynthesis; chorismate biosynthesis; chorismate from D-erythrose 4-phosphate and phosphoenolpyruvate: step 3/7.</text>
</comment>
<sequence>MTLFFYIKTNYLFLQKQKIMKIAILNGPNLNLLGKREPEIYGSQTFEDYFEILKAKFPQLEFVYYQSNIEGELIGKIQELGFSYDGIILNAGAYTHTSVGIGDAIKAVTTPVIEVHISNTYGRESFRHQSYISGNAKGVILGFGLKSYDLAIQSFL</sequence>
<evidence type="ECO:0000256" key="4">
    <source>
        <dbReference type="ARBA" id="ARBA00011037"/>
    </source>
</evidence>
<comment type="subunit">
    <text evidence="5 8">Homododecamer.</text>
</comment>
<dbReference type="NCBIfam" id="NF003807">
    <property type="entry name" value="PRK05395.1-4"/>
    <property type="match status" value="1"/>
</dbReference>
<dbReference type="PANTHER" id="PTHR21272">
    <property type="entry name" value="CATABOLIC 3-DEHYDROQUINASE"/>
    <property type="match status" value="1"/>
</dbReference>
<keyword evidence="8" id="KW-0028">Amino-acid biosynthesis</keyword>
<dbReference type="GO" id="GO:0008652">
    <property type="term" value="P:amino acid biosynthetic process"/>
    <property type="evidence" value="ECO:0007669"/>
    <property type="project" value="UniProtKB-KW"/>
</dbReference>
<evidence type="ECO:0000256" key="7">
    <source>
        <dbReference type="ARBA" id="ARBA00023239"/>
    </source>
</evidence>
<dbReference type="UniPathway" id="UPA00053">
    <property type="reaction ID" value="UER00086"/>
</dbReference>
<comment type="similarity">
    <text evidence="4 8">Belongs to the type-II 3-dehydroquinase family.</text>
</comment>
<feature type="binding site" evidence="8 10">
    <location>
        <position position="96"/>
    </location>
    <ligand>
        <name>substrate</name>
    </ligand>
</feature>
<keyword evidence="8" id="KW-0057">Aromatic amino acid biosynthesis</keyword>
<evidence type="ECO:0000256" key="3">
    <source>
        <dbReference type="ARBA" id="ARBA00004902"/>
    </source>
</evidence>
<feature type="binding site" evidence="8 10">
    <location>
        <position position="103"/>
    </location>
    <ligand>
        <name>substrate</name>
    </ligand>
</feature>
<proteinExistence type="inferred from homology"/>
<dbReference type="NCBIfam" id="NF003805">
    <property type="entry name" value="PRK05395.1-2"/>
    <property type="match status" value="1"/>
</dbReference>
<dbReference type="AlphaFoldDB" id="A0A3E0E767"/>
<dbReference type="PANTHER" id="PTHR21272:SF3">
    <property type="entry name" value="CATABOLIC 3-DEHYDROQUINASE"/>
    <property type="match status" value="1"/>
</dbReference>
<dbReference type="NCBIfam" id="TIGR01088">
    <property type="entry name" value="aroQ"/>
    <property type="match status" value="1"/>
</dbReference>
<feature type="binding site" evidence="8 10">
    <location>
        <position position="127"/>
    </location>
    <ligand>
        <name>substrate</name>
    </ligand>
</feature>
<dbReference type="EC" id="4.2.1.10" evidence="6 8"/>
<evidence type="ECO:0000313" key="13">
    <source>
        <dbReference type="Proteomes" id="UP000257136"/>
    </source>
</evidence>
<dbReference type="GO" id="GO:0009423">
    <property type="term" value="P:chorismate biosynthetic process"/>
    <property type="evidence" value="ECO:0007669"/>
    <property type="project" value="UniProtKB-UniRule"/>
</dbReference>
<keyword evidence="13" id="KW-1185">Reference proteome</keyword>
<dbReference type="PIRSF" id="PIRSF001399">
    <property type="entry name" value="DHquinase_II"/>
    <property type="match status" value="1"/>
</dbReference>
<dbReference type="GO" id="GO:0019631">
    <property type="term" value="P:quinate catabolic process"/>
    <property type="evidence" value="ECO:0007669"/>
    <property type="project" value="TreeGrafter"/>
</dbReference>
<dbReference type="CDD" id="cd00466">
    <property type="entry name" value="DHQase_II"/>
    <property type="match status" value="1"/>
</dbReference>
<evidence type="ECO:0000256" key="2">
    <source>
        <dbReference type="ARBA" id="ARBA00003924"/>
    </source>
</evidence>
<comment type="catalytic activity">
    <reaction evidence="1 8">
        <text>3-dehydroquinate = 3-dehydroshikimate + H2O</text>
        <dbReference type="Rhea" id="RHEA:21096"/>
        <dbReference type="ChEBI" id="CHEBI:15377"/>
        <dbReference type="ChEBI" id="CHEBI:16630"/>
        <dbReference type="ChEBI" id="CHEBI:32364"/>
        <dbReference type="EC" id="4.2.1.10"/>
    </reaction>
</comment>
<dbReference type="Gene3D" id="3.40.50.9100">
    <property type="entry name" value="Dehydroquinase, class II"/>
    <property type="match status" value="1"/>
</dbReference>
<name>A0A3E0E767_9FLAO</name>
<protein>
    <recommendedName>
        <fullName evidence="6 8">3-dehydroquinate dehydratase</fullName>
        <shortName evidence="8">3-dehydroquinase</shortName>
        <ecNumber evidence="6 8">4.2.1.10</ecNumber>
    </recommendedName>
    <alternativeName>
        <fullName evidence="8">Type II DHQase</fullName>
    </alternativeName>
</protein>
<dbReference type="InterPro" id="IPR001874">
    <property type="entry name" value="DHquinase_II"/>
</dbReference>
<dbReference type="InterPro" id="IPR018509">
    <property type="entry name" value="DHquinase_II_CS"/>
</dbReference>
<evidence type="ECO:0000256" key="6">
    <source>
        <dbReference type="ARBA" id="ARBA00012060"/>
    </source>
</evidence>
<accession>A0A3E0E767</accession>
<dbReference type="SUPFAM" id="SSF52304">
    <property type="entry name" value="Type II 3-dehydroquinate dehydratase"/>
    <property type="match status" value="1"/>
</dbReference>
<feature type="active site" description="Proton donor" evidence="8 9">
    <location>
        <position position="116"/>
    </location>
</feature>
<keyword evidence="7 8" id="KW-0456">Lyase</keyword>
<feature type="site" description="Transition state stabilizer" evidence="8 11">
    <location>
        <position position="36"/>
    </location>
</feature>
<gene>
    <name evidence="8" type="primary">aroQ</name>
    <name evidence="12" type="ORF">C8P67_11333</name>
</gene>
<comment type="function">
    <text evidence="2 8">Catalyzes a trans-dehydration via an enolate intermediate.</text>
</comment>
<dbReference type="Pfam" id="PF01220">
    <property type="entry name" value="DHquinase_II"/>
    <property type="match status" value="1"/>
</dbReference>
<dbReference type="InterPro" id="IPR036441">
    <property type="entry name" value="DHquinase_II_sf"/>
</dbReference>